<reference evidence="1" key="1">
    <citation type="submission" date="2022-12" db="EMBL/GenBank/DDBJ databases">
        <title>2953647.</title>
        <authorList>
            <person name="Hergert J."/>
            <person name="Casey R."/>
            <person name="Wagner J."/>
            <person name="Young E.L."/>
            <person name="Oakeson K.F."/>
        </authorList>
    </citation>
    <scope>NUCLEOTIDE SEQUENCE</scope>
    <source>
        <strain evidence="1">2953647</strain>
        <plasmid evidence="1">unnamed1</plasmid>
    </source>
</reference>
<sequence>MQIVIHVPQRVDEECIPGRNRLCRNIDEGGPVLPRQQRMKTFKAINVSFADQATHSLYPPNLFVISIIPDWIVSQIT</sequence>
<gene>
    <name evidence="1" type="ORF">O4000_25320</name>
</gene>
<keyword evidence="1" id="KW-0808">Transferase</keyword>
<dbReference type="EMBL" id="CP114565">
    <property type="protein sequence ID" value="WAZ59810.1"/>
    <property type="molecule type" value="Genomic_DNA"/>
</dbReference>
<organism evidence="1 2">
    <name type="scientific">Citrobacter freundii</name>
    <dbReference type="NCBI Taxonomy" id="546"/>
    <lineage>
        <taxon>Bacteria</taxon>
        <taxon>Pseudomonadati</taxon>
        <taxon>Pseudomonadota</taxon>
        <taxon>Gammaproteobacteria</taxon>
        <taxon>Enterobacterales</taxon>
        <taxon>Enterobacteriaceae</taxon>
        <taxon>Citrobacter</taxon>
        <taxon>Citrobacter freundii complex</taxon>
    </lineage>
</organism>
<protein>
    <submittedName>
        <fullName evidence="1">Uncharacterized protein</fullName>
    </submittedName>
</protein>
<name>A0ABY7LAJ8_CITFR</name>
<keyword evidence="2" id="KW-1185">Reference proteome</keyword>
<accession>A0ABY7LAJ8</accession>
<evidence type="ECO:0000313" key="2">
    <source>
        <dbReference type="Proteomes" id="UP001164536"/>
    </source>
</evidence>
<keyword evidence="1" id="KW-0614">Plasmid</keyword>
<dbReference type="GO" id="GO:0016740">
    <property type="term" value="F:transferase activity"/>
    <property type="evidence" value="ECO:0007669"/>
    <property type="project" value="UniProtKB-KW"/>
</dbReference>
<dbReference type="Proteomes" id="UP001164536">
    <property type="component" value="Plasmid unnamed1"/>
</dbReference>
<dbReference type="RefSeq" id="WP_233899726.1">
    <property type="nucleotide sequence ID" value="NZ_CP114565.1"/>
</dbReference>
<geneLocation type="plasmid" evidence="1 2">
    <name>unnamed1</name>
</geneLocation>
<proteinExistence type="predicted"/>
<evidence type="ECO:0000313" key="1">
    <source>
        <dbReference type="EMBL" id="WAZ59810.1"/>
    </source>
</evidence>